<dbReference type="RefSeq" id="WP_101640803.1">
    <property type="nucleotide sequence ID" value="NZ_PGUY01000017.1"/>
</dbReference>
<gene>
    <name evidence="2" type="ORF">CUU66_06165</name>
</gene>
<accession>A0A2N5M8R4</accession>
<reference evidence="2 3" key="1">
    <citation type="submission" date="2017-11" db="EMBL/GenBank/DDBJ databases">
        <title>Comparitive Functional Genomics of Dry Heat Resistant strains isolated from the Viking Spacecraft.</title>
        <authorList>
            <person name="Seuylemezian A."/>
            <person name="Cooper K."/>
            <person name="Vaishampayan P."/>
        </authorList>
    </citation>
    <scope>NUCLEOTIDE SEQUENCE [LARGE SCALE GENOMIC DNA]</scope>
    <source>
        <strain evidence="2 3">V1-29</strain>
    </source>
</reference>
<sequence>MASVTEIAQYLKDNAPQLANEFVDDIAQRFKVDVPTSDINQAKEIYTEFLGFLGELLACKEEKVPDGLLKWSKENGEREAANKGKISDIIIRYPDTRVVFTEQISRICFNYGLSSEDLVSIITRVNYFLDLSINETVFAFERYTDQLLKQVQEEVNYLSAPVVPIQDGIAILPLIGSIDLDRATMILEKVVPKVTRLKVNCLILDFSGILTIDAAIAKHIFDIHNVLRLIGVNTIATGIRPDLAQLVVSGGINLSAITSFATVRQAIDSMN</sequence>
<keyword evidence="3" id="KW-1185">Reference proteome</keyword>
<dbReference type="CDD" id="cd07041">
    <property type="entry name" value="STAS_RsbR_RsbS_like"/>
    <property type="match status" value="1"/>
</dbReference>
<dbReference type="SUPFAM" id="SSF52091">
    <property type="entry name" value="SpoIIaa-like"/>
    <property type="match status" value="1"/>
</dbReference>
<dbReference type="InterPro" id="IPR051932">
    <property type="entry name" value="Bact_StressResp_Reg"/>
</dbReference>
<dbReference type="OrthoDB" id="2677458at2"/>
<dbReference type="PANTHER" id="PTHR33745">
    <property type="entry name" value="RSBT ANTAGONIST PROTEIN RSBS-RELATED"/>
    <property type="match status" value="1"/>
</dbReference>
<feature type="domain" description="STAS" evidence="1">
    <location>
        <begin position="159"/>
        <end position="270"/>
    </location>
</feature>
<evidence type="ECO:0000313" key="3">
    <source>
        <dbReference type="Proteomes" id="UP000234748"/>
    </source>
</evidence>
<proteinExistence type="predicted"/>
<evidence type="ECO:0000313" key="2">
    <source>
        <dbReference type="EMBL" id="PLT30737.1"/>
    </source>
</evidence>
<dbReference type="PANTHER" id="PTHR33745:SF8">
    <property type="entry name" value="BLUE-LIGHT PHOTORECEPTOR"/>
    <property type="match status" value="1"/>
</dbReference>
<dbReference type="Proteomes" id="UP000234748">
    <property type="component" value="Unassembled WGS sequence"/>
</dbReference>
<name>A0A2N5M8R4_9BACI</name>
<organism evidence="2 3">
    <name type="scientific">Peribacillus deserti</name>
    <dbReference type="NCBI Taxonomy" id="673318"/>
    <lineage>
        <taxon>Bacteria</taxon>
        <taxon>Bacillati</taxon>
        <taxon>Bacillota</taxon>
        <taxon>Bacilli</taxon>
        <taxon>Bacillales</taxon>
        <taxon>Bacillaceae</taxon>
        <taxon>Peribacillus</taxon>
    </lineage>
</organism>
<comment type="caution">
    <text evidence="2">The sequence shown here is derived from an EMBL/GenBank/DDBJ whole genome shotgun (WGS) entry which is preliminary data.</text>
</comment>
<dbReference type="Gene3D" id="3.30.750.24">
    <property type="entry name" value="STAS domain"/>
    <property type="match status" value="1"/>
</dbReference>
<dbReference type="EMBL" id="PGUY01000017">
    <property type="protein sequence ID" value="PLT30737.1"/>
    <property type="molecule type" value="Genomic_DNA"/>
</dbReference>
<protein>
    <submittedName>
        <fullName evidence="2">Anti-anti-sigma factor</fullName>
    </submittedName>
</protein>
<dbReference type="InterPro" id="IPR036513">
    <property type="entry name" value="STAS_dom_sf"/>
</dbReference>
<evidence type="ECO:0000259" key="1">
    <source>
        <dbReference type="PROSITE" id="PS50801"/>
    </source>
</evidence>
<dbReference type="InterPro" id="IPR002645">
    <property type="entry name" value="STAS_dom"/>
</dbReference>
<dbReference type="Pfam" id="PF01740">
    <property type="entry name" value="STAS"/>
    <property type="match status" value="1"/>
</dbReference>
<dbReference type="PROSITE" id="PS50801">
    <property type="entry name" value="STAS"/>
    <property type="match status" value="1"/>
</dbReference>
<dbReference type="AlphaFoldDB" id="A0A2N5M8R4"/>